<accession>A0ACC2ZIB2</accession>
<evidence type="ECO:0000313" key="1">
    <source>
        <dbReference type="EMBL" id="KAJ9647279.1"/>
    </source>
</evidence>
<sequence>MSTTSAEKLDPIESHHRHIRSTGLSRSMIKDQEHSAETAIQSDRPPQASWASMPHRDQLAILALSRLVDFFQMASLQTFMVHQLQSFDPSLPDSSISRQAGILQGSFTAAQIITAVLWGRVADEPNVGRKNVLLIGLIGTAFSCIGLGFSRSFTQAALWRLLGGAINGTVGAARTMVAETVEKRFHSRAFLLLPIAFNVANILGPILGGMLVDPVTSLPALLGPGSVLGGPEGVAWMIKHPYAATNMLSATLLFAEAALVYFFLRETLASYAKPTPSAFGLLDTSRGLLARLVPRRQSDYRVLDASQSVSLLTDIEGDAINMTELNPEGYLEKPYAKPKLPFSRLWTSNVILTLLSIAIFDFHMGAFSSLWIIFLSTERAEKHHAARSPSGPFHFDGGLSFQPTAIGFALAVIGFVGLALQLSLYPWANSRLGLMRCFRYALFLFPVAYFLAPYISLLPSWSDAPQPASGPWIWIGISVVLTLQVTARTFALPASIILLNNSSPHPSVLATIHGLGSSTSSMFRTVGPIAAGFWYGVGLEMGAVGMAWWIVAGISCIGCIASFWMRDGSGREILLPGDKGYQEIRETEARTLD</sequence>
<proteinExistence type="predicted"/>
<organism evidence="1 2">
    <name type="scientific">Coniosporium tulheliwenetii</name>
    <dbReference type="NCBI Taxonomy" id="3383036"/>
    <lineage>
        <taxon>Eukaryota</taxon>
        <taxon>Fungi</taxon>
        <taxon>Dikarya</taxon>
        <taxon>Ascomycota</taxon>
        <taxon>Pezizomycotina</taxon>
        <taxon>Dothideomycetes</taxon>
        <taxon>Dothideomycetes incertae sedis</taxon>
        <taxon>Coniosporium</taxon>
    </lineage>
</organism>
<reference evidence="1" key="1">
    <citation type="submission" date="2022-10" db="EMBL/GenBank/DDBJ databases">
        <title>Culturing micro-colonial fungi from biological soil crusts in the Mojave desert and describing Neophaeococcomyces mojavensis, and introducing the new genera and species Taxawa tesnikishii.</title>
        <authorList>
            <person name="Kurbessoian T."/>
            <person name="Stajich J.E."/>
        </authorList>
    </citation>
    <scope>NUCLEOTIDE SEQUENCE</scope>
    <source>
        <strain evidence="1">JES_115</strain>
    </source>
</reference>
<dbReference type="EMBL" id="JAPDRP010000005">
    <property type="protein sequence ID" value="KAJ9647279.1"/>
    <property type="molecule type" value="Genomic_DNA"/>
</dbReference>
<name>A0ACC2ZIB2_9PEZI</name>
<dbReference type="Proteomes" id="UP001172680">
    <property type="component" value="Unassembled WGS sequence"/>
</dbReference>
<comment type="caution">
    <text evidence="1">The sequence shown here is derived from an EMBL/GenBank/DDBJ whole genome shotgun (WGS) entry which is preliminary data.</text>
</comment>
<gene>
    <name evidence="1" type="ORF">H2199_002266</name>
</gene>
<protein>
    <submittedName>
        <fullName evidence="1">Uncharacterized protein</fullName>
    </submittedName>
</protein>
<evidence type="ECO:0000313" key="2">
    <source>
        <dbReference type="Proteomes" id="UP001172680"/>
    </source>
</evidence>
<keyword evidence="2" id="KW-1185">Reference proteome</keyword>